<evidence type="ECO:0000313" key="3">
    <source>
        <dbReference type="EMBL" id="MFL9841588.1"/>
    </source>
</evidence>
<evidence type="ECO:0000313" key="4">
    <source>
        <dbReference type="Proteomes" id="UP001629244"/>
    </source>
</evidence>
<dbReference type="RefSeq" id="WP_408078483.1">
    <property type="nucleotide sequence ID" value="NZ_JBELQC010000001.1"/>
</dbReference>
<feature type="domain" description="Magnesium transporter MgtE intracellular" evidence="2">
    <location>
        <begin position="109"/>
        <end position="162"/>
    </location>
</feature>
<sequence length="189" mass="19874">MRIPFLLLLAGAAGIGVIANGVDAAVSVGQSVVPKTRLGAQIEGELGEAQRKEAERRRALDLREQALKAARLRLQRQQQQAQKEAAAAAAPSPAGDASQTAPAAEQRYSDLARIFQSMKPAKAAPVFEKLTPEVQFQVAQRMRDRNAAMMMQAMSPEAAATLGMALARGETSSPASAKGPGGGKTVSKR</sequence>
<organism evidence="3 4">
    <name type="scientific">Sphingomonas plantiphila</name>
    <dbReference type="NCBI Taxonomy" id="3163295"/>
    <lineage>
        <taxon>Bacteria</taxon>
        <taxon>Pseudomonadati</taxon>
        <taxon>Pseudomonadota</taxon>
        <taxon>Alphaproteobacteria</taxon>
        <taxon>Sphingomonadales</taxon>
        <taxon>Sphingomonadaceae</taxon>
        <taxon>Sphingomonas</taxon>
    </lineage>
</organism>
<feature type="compositionally biased region" description="Gly residues" evidence="1">
    <location>
        <begin position="179"/>
        <end position="189"/>
    </location>
</feature>
<feature type="compositionally biased region" description="Low complexity" evidence="1">
    <location>
        <begin position="75"/>
        <end position="90"/>
    </location>
</feature>
<evidence type="ECO:0000259" key="2">
    <source>
        <dbReference type="Pfam" id="PF03448"/>
    </source>
</evidence>
<reference evidence="3 4" key="1">
    <citation type="submission" date="2024-06" db="EMBL/GenBank/DDBJ databases">
        <authorList>
            <person name="Kaempfer P."/>
            <person name="Viver T."/>
        </authorList>
    </citation>
    <scope>NUCLEOTIDE SEQUENCE [LARGE SCALE GENOMIC DNA]</scope>
    <source>
        <strain evidence="3 4">ST-64</strain>
    </source>
</reference>
<proteinExistence type="predicted"/>
<evidence type="ECO:0000256" key="1">
    <source>
        <dbReference type="SAM" id="MobiDB-lite"/>
    </source>
</evidence>
<dbReference type="SUPFAM" id="SSF158791">
    <property type="entry name" value="MgtE N-terminal domain-like"/>
    <property type="match status" value="1"/>
</dbReference>
<name>A0ABW8YMS3_9SPHN</name>
<feature type="region of interest" description="Disordered" evidence="1">
    <location>
        <begin position="167"/>
        <end position="189"/>
    </location>
</feature>
<protein>
    <recommendedName>
        <fullName evidence="2">Magnesium transporter MgtE intracellular domain-containing protein</fullName>
    </recommendedName>
</protein>
<gene>
    <name evidence="3" type="ORF">ABS767_11485</name>
</gene>
<dbReference type="InterPro" id="IPR006668">
    <property type="entry name" value="Mg_transptr_MgtE_intracell_dom"/>
</dbReference>
<feature type="region of interest" description="Disordered" evidence="1">
    <location>
        <begin position="73"/>
        <end position="105"/>
    </location>
</feature>
<comment type="caution">
    <text evidence="3">The sequence shown here is derived from an EMBL/GenBank/DDBJ whole genome shotgun (WGS) entry which is preliminary data.</text>
</comment>
<dbReference type="InterPro" id="IPR038076">
    <property type="entry name" value="MgtE_N_sf"/>
</dbReference>
<dbReference type="EMBL" id="JBELQC010000001">
    <property type="protein sequence ID" value="MFL9841588.1"/>
    <property type="molecule type" value="Genomic_DNA"/>
</dbReference>
<dbReference type="Pfam" id="PF03448">
    <property type="entry name" value="MgtE_N"/>
    <property type="match status" value="1"/>
</dbReference>
<dbReference type="Proteomes" id="UP001629244">
    <property type="component" value="Unassembled WGS sequence"/>
</dbReference>
<accession>A0ABW8YMS3</accession>
<dbReference type="Gene3D" id="1.25.60.10">
    <property type="entry name" value="MgtE N-terminal domain-like"/>
    <property type="match status" value="1"/>
</dbReference>
<keyword evidence="4" id="KW-1185">Reference proteome</keyword>